<dbReference type="CDD" id="cd06223">
    <property type="entry name" value="PRTases_typeI"/>
    <property type="match status" value="1"/>
</dbReference>
<keyword evidence="9" id="KW-1185">Reference proteome</keyword>
<dbReference type="GO" id="GO:0032265">
    <property type="term" value="P:XMP salvage"/>
    <property type="evidence" value="ECO:0007669"/>
    <property type="project" value="UniProtKB-UniRule"/>
</dbReference>
<dbReference type="Proteomes" id="UP000286773">
    <property type="component" value="Unassembled WGS sequence"/>
</dbReference>
<dbReference type="GO" id="GO:0046110">
    <property type="term" value="P:xanthine metabolic process"/>
    <property type="evidence" value="ECO:0007669"/>
    <property type="project" value="UniProtKB-UniRule"/>
</dbReference>
<dbReference type="UniPathway" id="UPA00602">
    <property type="reaction ID" value="UER00658"/>
</dbReference>
<evidence type="ECO:0000256" key="2">
    <source>
        <dbReference type="ARBA" id="ARBA00022676"/>
    </source>
</evidence>
<keyword evidence="3 5" id="KW-0808">Transferase</keyword>
<feature type="binding site" evidence="5">
    <location>
        <begin position="128"/>
        <end position="132"/>
    </location>
    <ligand>
        <name>5-phospho-alpha-D-ribose 1-diphosphate</name>
        <dbReference type="ChEBI" id="CHEBI:58017"/>
    </ligand>
</feature>
<name>A0A430B0M7_9ENTE</name>
<dbReference type="EC" id="2.4.2.22" evidence="5 6"/>
<evidence type="ECO:0000256" key="4">
    <source>
        <dbReference type="ARBA" id="ARBA00022726"/>
    </source>
</evidence>
<keyword evidence="1 5" id="KW-0963">Cytoplasm</keyword>
<dbReference type="SUPFAM" id="SSF53271">
    <property type="entry name" value="PRTase-like"/>
    <property type="match status" value="1"/>
</dbReference>
<comment type="function">
    <text evidence="5">Converts the preformed base xanthine, a product of nucleic acid breakdown, to xanthosine 5'-monophosphate (XMP), so it can be reused for RNA or DNA synthesis.</text>
</comment>
<evidence type="ECO:0000256" key="6">
    <source>
        <dbReference type="NCBIfam" id="TIGR01744"/>
    </source>
</evidence>
<comment type="catalytic activity">
    <reaction evidence="5">
        <text>XMP + diphosphate = xanthine + 5-phospho-alpha-D-ribose 1-diphosphate</text>
        <dbReference type="Rhea" id="RHEA:10800"/>
        <dbReference type="ChEBI" id="CHEBI:17712"/>
        <dbReference type="ChEBI" id="CHEBI:33019"/>
        <dbReference type="ChEBI" id="CHEBI:57464"/>
        <dbReference type="ChEBI" id="CHEBI:58017"/>
        <dbReference type="EC" id="2.4.2.22"/>
    </reaction>
</comment>
<dbReference type="InterPro" id="IPR000836">
    <property type="entry name" value="PRTase_dom"/>
</dbReference>
<reference evidence="8 9" key="1">
    <citation type="submission" date="2017-05" db="EMBL/GenBank/DDBJ databases">
        <title>Vagococcus spp. assemblies.</title>
        <authorList>
            <person name="Gulvik C.A."/>
        </authorList>
    </citation>
    <scope>NUCLEOTIDE SEQUENCE [LARGE SCALE GENOMIC DNA]</scope>
    <source>
        <strain evidence="8 9">LMG 24798</strain>
    </source>
</reference>
<feature type="binding site" evidence="5">
    <location>
        <position position="20"/>
    </location>
    <ligand>
        <name>xanthine</name>
        <dbReference type="ChEBI" id="CHEBI:17712"/>
    </ligand>
</feature>
<proteinExistence type="inferred from homology"/>
<dbReference type="Pfam" id="PF00156">
    <property type="entry name" value="Pribosyltran"/>
    <property type="match status" value="1"/>
</dbReference>
<dbReference type="InterPro" id="IPR050118">
    <property type="entry name" value="Pur/Pyrimidine_PRTase"/>
</dbReference>
<dbReference type="NCBIfam" id="NF006671">
    <property type="entry name" value="PRK09219.1"/>
    <property type="match status" value="1"/>
</dbReference>
<sequence>MKQLMDRIKQDGRVLKENVLKVDSFLTHQVDPELMSDIGKEFAKQYQHRNITKVVTIESSGIAPAAFAGLALGVPVIFARKQKSLTMNQELLTAEVYSFTKQETNTIAISERFLNSEDNVLVIDDFLANGQAALGLIELCQQAGAHVEAIGIVIEKAFQTGRKLLEDKGFEVYSLARIQSLENNHVSFVED</sequence>
<gene>
    <name evidence="5" type="primary">xpt</name>
    <name evidence="8" type="ORF">CBF27_02950</name>
</gene>
<keyword evidence="4 5" id="KW-0660">Purine salvage</keyword>
<organism evidence="8 9">
    <name type="scientific">Vagococcus acidifermentans</name>
    <dbReference type="NCBI Taxonomy" id="564710"/>
    <lineage>
        <taxon>Bacteria</taxon>
        <taxon>Bacillati</taxon>
        <taxon>Bacillota</taxon>
        <taxon>Bacilli</taxon>
        <taxon>Lactobacillales</taxon>
        <taxon>Enterococcaceae</taxon>
        <taxon>Vagococcus</taxon>
    </lineage>
</organism>
<protein>
    <recommendedName>
        <fullName evidence="5 6">Xanthine phosphoribosyltransferase</fullName>
        <shortName evidence="5">XPRTase</shortName>
        <ecNumber evidence="5 6">2.4.2.22</ecNumber>
    </recommendedName>
</protein>
<comment type="subcellular location">
    <subcellularLocation>
        <location evidence="5">Cytoplasm</location>
    </subcellularLocation>
</comment>
<dbReference type="PANTHER" id="PTHR43864:SF1">
    <property type="entry name" value="XANTHINE PHOSPHORIBOSYLTRANSFERASE"/>
    <property type="match status" value="1"/>
</dbReference>
<feature type="binding site" evidence="5">
    <location>
        <position position="27"/>
    </location>
    <ligand>
        <name>xanthine</name>
        <dbReference type="ChEBI" id="CHEBI:17712"/>
    </ligand>
</feature>
<comment type="subunit">
    <text evidence="5">Homodimer.</text>
</comment>
<dbReference type="NCBIfam" id="TIGR01744">
    <property type="entry name" value="XPRTase"/>
    <property type="match status" value="1"/>
</dbReference>
<dbReference type="PANTHER" id="PTHR43864">
    <property type="entry name" value="HYPOXANTHINE/GUANINE PHOSPHORIBOSYLTRANSFERASE"/>
    <property type="match status" value="1"/>
</dbReference>
<dbReference type="GO" id="GO:0006166">
    <property type="term" value="P:purine ribonucleoside salvage"/>
    <property type="evidence" value="ECO:0007669"/>
    <property type="project" value="UniProtKB-KW"/>
</dbReference>
<evidence type="ECO:0000259" key="7">
    <source>
        <dbReference type="Pfam" id="PF00156"/>
    </source>
</evidence>
<dbReference type="OrthoDB" id="9790678at2"/>
<dbReference type="GO" id="GO:0000310">
    <property type="term" value="F:xanthine phosphoribosyltransferase activity"/>
    <property type="evidence" value="ECO:0007669"/>
    <property type="project" value="UniProtKB-UniRule"/>
</dbReference>
<comment type="similarity">
    <text evidence="5">Belongs to the purine/pyrimidine phosphoribosyltransferase family. Xpt subfamily.</text>
</comment>
<evidence type="ECO:0000256" key="3">
    <source>
        <dbReference type="ARBA" id="ARBA00022679"/>
    </source>
</evidence>
<dbReference type="HAMAP" id="MF_01184">
    <property type="entry name" value="XPRTase"/>
    <property type="match status" value="1"/>
</dbReference>
<keyword evidence="2 5" id="KW-0328">Glycosyltransferase</keyword>
<dbReference type="EMBL" id="NGKC01000002">
    <property type="protein sequence ID" value="RSU13874.1"/>
    <property type="molecule type" value="Genomic_DNA"/>
</dbReference>
<evidence type="ECO:0000313" key="8">
    <source>
        <dbReference type="EMBL" id="RSU13874.1"/>
    </source>
</evidence>
<dbReference type="Gene3D" id="3.40.50.2020">
    <property type="match status" value="1"/>
</dbReference>
<evidence type="ECO:0000313" key="9">
    <source>
        <dbReference type="Proteomes" id="UP000286773"/>
    </source>
</evidence>
<dbReference type="InterPro" id="IPR029057">
    <property type="entry name" value="PRTase-like"/>
</dbReference>
<feature type="binding site" evidence="5">
    <location>
        <position position="156"/>
    </location>
    <ligand>
        <name>xanthine</name>
        <dbReference type="ChEBI" id="CHEBI:17712"/>
    </ligand>
</feature>
<evidence type="ECO:0000256" key="5">
    <source>
        <dbReference type="HAMAP-Rule" id="MF_01184"/>
    </source>
</evidence>
<dbReference type="AlphaFoldDB" id="A0A430B0M7"/>
<comment type="pathway">
    <text evidence="5">Purine metabolism; XMP biosynthesis via salvage pathway; XMP from xanthine: step 1/1.</text>
</comment>
<dbReference type="RefSeq" id="WP_126812257.1">
    <property type="nucleotide sequence ID" value="NZ_NGKC01000002.1"/>
</dbReference>
<accession>A0A430B0M7</accession>
<evidence type="ECO:0000256" key="1">
    <source>
        <dbReference type="ARBA" id="ARBA00022490"/>
    </source>
</evidence>
<feature type="domain" description="Phosphoribosyltransferase" evidence="7">
    <location>
        <begin position="37"/>
        <end position="159"/>
    </location>
</feature>
<comment type="caution">
    <text evidence="8">The sequence shown here is derived from an EMBL/GenBank/DDBJ whole genome shotgun (WGS) entry which is preliminary data.</text>
</comment>
<dbReference type="GO" id="GO:0005737">
    <property type="term" value="C:cytoplasm"/>
    <property type="evidence" value="ECO:0007669"/>
    <property type="project" value="UniProtKB-SubCell"/>
</dbReference>
<dbReference type="InterPro" id="IPR010079">
    <property type="entry name" value="Xanthine_PRibTrfase"/>
</dbReference>